<sequence>MADEVSLWGLLTIIGPIVLLAVIIWAVLNNRVSRRRHQESERATADLYDEQDRIDREKRMR</sequence>
<dbReference type="EMBL" id="JBBGZA010000001">
    <property type="protein sequence ID" value="MEJ5093961.1"/>
    <property type="molecule type" value="Genomic_DNA"/>
</dbReference>
<dbReference type="Proteomes" id="UP001380365">
    <property type="component" value="Unassembled WGS sequence"/>
</dbReference>
<name>A0ABU8Q2X3_9SPHN</name>
<protein>
    <submittedName>
        <fullName evidence="2">Uncharacterized protein</fullName>
    </submittedName>
</protein>
<keyword evidence="1" id="KW-0812">Transmembrane</keyword>
<evidence type="ECO:0000313" key="3">
    <source>
        <dbReference type="Proteomes" id="UP001380365"/>
    </source>
</evidence>
<keyword evidence="3" id="KW-1185">Reference proteome</keyword>
<accession>A0ABU8Q2X3</accession>
<keyword evidence="1" id="KW-1133">Transmembrane helix</keyword>
<gene>
    <name evidence="2" type="ORF">WH159_05355</name>
</gene>
<evidence type="ECO:0000256" key="1">
    <source>
        <dbReference type="SAM" id="Phobius"/>
    </source>
</evidence>
<feature type="transmembrane region" description="Helical" evidence="1">
    <location>
        <begin position="6"/>
        <end position="28"/>
    </location>
</feature>
<keyword evidence="1" id="KW-0472">Membrane</keyword>
<comment type="caution">
    <text evidence="2">The sequence shown here is derived from an EMBL/GenBank/DDBJ whole genome shotgun (WGS) entry which is preliminary data.</text>
</comment>
<reference evidence="2 3" key="1">
    <citation type="submission" date="2023-12" db="EMBL/GenBank/DDBJ databases">
        <title>Gut-associated functions are favored during microbiome assembly across C. elegans life.</title>
        <authorList>
            <person name="Zimmermann J."/>
        </authorList>
    </citation>
    <scope>NUCLEOTIDE SEQUENCE [LARGE SCALE GENOMIC DNA]</scope>
    <source>
        <strain evidence="2 3">JUb134</strain>
    </source>
</reference>
<dbReference type="RefSeq" id="WP_132882643.1">
    <property type="nucleotide sequence ID" value="NZ_JBBGZA010000001.1"/>
</dbReference>
<organism evidence="2 3">
    <name type="scientific">Sphingomonas molluscorum</name>
    <dbReference type="NCBI Taxonomy" id="418184"/>
    <lineage>
        <taxon>Bacteria</taxon>
        <taxon>Pseudomonadati</taxon>
        <taxon>Pseudomonadota</taxon>
        <taxon>Alphaproteobacteria</taxon>
        <taxon>Sphingomonadales</taxon>
        <taxon>Sphingomonadaceae</taxon>
        <taxon>Sphingomonas</taxon>
    </lineage>
</organism>
<evidence type="ECO:0000313" key="2">
    <source>
        <dbReference type="EMBL" id="MEJ5093961.1"/>
    </source>
</evidence>
<proteinExistence type="predicted"/>